<proteinExistence type="inferred from homology"/>
<evidence type="ECO:0000256" key="6">
    <source>
        <dbReference type="ARBA" id="ARBA00022989"/>
    </source>
</evidence>
<evidence type="ECO:0000256" key="7">
    <source>
        <dbReference type="ARBA" id="ARBA00023136"/>
    </source>
</evidence>
<dbReference type="EC" id="2.3.1.269" evidence="9"/>
<reference evidence="12" key="1">
    <citation type="submission" date="2016-10" db="EMBL/GenBank/DDBJ databases">
        <authorList>
            <person name="Varghese N."/>
            <person name="Submissions S."/>
        </authorList>
    </citation>
    <scope>NUCLEOTIDE SEQUENCE [LARGE SCALE GENOMIC DNA]</scope>
    <source>
        <strain evidence="12">ES.061</strain>
    </source>
</reference>
<dbReference type="PANTHER" id="PTHR38686:SF1">
    <property type="entry name" value="APOLIPOPROTEIN N-ACYLTRANSFERASE"/>
    <property type="match status" value="1"/>
</dbReference>
<dbReference type="Proteomes" id="UP000199064">
    <property type="component" value="Unassembled WGS sequence"/>
</dbReference>
<evidence type="ECO:0000256" key="1">
    <source>
        <dbReference type="ARBA" id="ARBA00004651"/>
    </source>
</evidence>
<keyword evidence="6 9" id="KW-1133">Transmembrane helix</keyword>
<sequence>MESLAGRVILLSGWRRALVAFFAGSLAALAQPPFDFFAACFVAFPILVWLLDGAVGEGRGLRARAIPAFKTGWWFGFGYFLLGLWWIGNALLIDADNFAWAVPLAVVGLPAFLAVFYGAAALLARLLWSGGVLRIVSLAFAFGIAELIRSIIFTGFPWNAIGYAAMPTLLSMQSAKIFGLTGMNFLAVLVFSMPALLGTRRHLIVGSIIAIGLVTTQFVYGYLSLSIEAAPERFLPVRIVQPSIKQTEKWDASEQTRIFNILLDLTRRPPVDGADRPELIVWPETSVPFLFTDRPEALVELGEALGEGQTLLAGAVRAEAGDGLGATRYYNSVVAIAQDGTIVDAVDKVHLVPFGEYVPFANLLNSFGIEEIVQSAGPFTAGSGRRPIEVAPGLQALPFVCYEIIFPRLVFGAADRSDFLLNVTNDAWFGVSPGPYQHFRQARLRAVENGLPLLRAANSGISAVIDSSGRILDAFDLNAVGNLDVRLPVHSARKFYFENPGTNGTFIAFGFGAVLLGSSITRRLRAN</sequence>
<comment type="subcellular location">
    <subcellularLocation>
        <location evidence="1 9">Cell membrane</location>
        <topology evidence="1 9">Multi-pass membrane protein</topology>
    </subcellularLocation>
</comment>
<comment type="function">
    <text evidence="9">Catalyzes the phospholipid dependent N-acylation of the N-terminal cysteine of apolipoprotein, the last step in lipoprotein maturation.</text>
</comment>
<dbReference type="Pfam" id="PF20154">
    <property type="entry name" value="LNT_N"/>
    <property type="match status" value="1"/>
</dbReference>
<keyword evidence="5 9" id="KW-0812">Transmembrane</keyword>
<evidence type="ECO:0000256" key="2">
    <source>
        <dbReference type="ARBA" id="ARBA00010065"/>
    </source>
</evidence>
<evidence type="ECO:0000256" key="5">
    <source>
        <dbReference type="ARBA" id="ARBA00022692"/>
    </source>
</evidence>
<evidence type="ECO:0000313" key="12">
    <source>
        <dbReference type="Proteomes" id="UP000199064"/>
    </source>
</evidence>
<comment type="pathway">
    <text evidence="9">Protein modification; lipoprotein biosynthesis (N-acyl transfer).</text>
</comment>
<keyword evidence="4 9" id="KW-0808">Transferase</keyword>
<dbReference type="EMBL" id="FNSL01000001">
    <property type="protein sequence ID" value="SEB66595.1"/>
    <property type="molecule type" value="Genomic_DNA"/>
</dbReference>
<gene>
    <name evidence="9" type="primary">lnt</name>
    <name evidence="11" type="ORF">SAMN05216452_2681</name>
</gene>
<dbReference type="GO" id="GO:0042158">
    <property type="term" value="P:lipoprotein biosynthetic process"/>
    <property type="evidence" value="ECO:0007669"/>
    <property type="project" value="UniProtKB-UniRule"/>
</dbReference>
<evidence type="ECO:0000256" key="8">
    <source>
        <dbReference type="ARBA" id="ARBA00023315"/>
    </source>
</evidence>
<dbReference type="AlphaFoldDB" id="A0A1H4L8D3"/>
<feature type="transmembrane region" description="Helical" evidence="9">
    <location>
        <begin position="36"/>
        <end position="55"/>
    </location>
</feature>
<dbReference type="PANTHER" id="PTHR38686">
    <property type="entry name" value="APOLIPOPROTEIN N-ACYLTRANSFERASE"/>
    <property type="match status" value="1"/>
</dbReference>
<feature type="transmembrane region" description="Helical" evidence="9">
    <location>
        <begin position="135"/>
        <end position="157"/>
    </location>
</feature>
<dbReference type="GO" id="GO:0016410">
    <property type="term" value="F:N-acyltransferase activity"/>
    <property type="evidence" value="ECO:0007669"/>
    <property type="project" value="UniProtKB-UniRule"/>
</dbReference>
<feature type="transmembrane region" description="Helical" evidence="9">
    <location>
        <begin position="12"/>
        <end position="30"/>
    </location>
</feature>
<dbReference type="InterPro" id="IPR003010">
    <property type="entry name" value="C-N_Hydrolase"/>
</dbReference>
<evidence type="ECO:0000256" key="9">
    <source>
        <dbReference type="HAMAP-Rule" id="MF_01148"/>
    </source>
</evidence>
<dbReference type="InterPro" id="IPR004563">
    <property type="entry name" value="Apolipo_AcylTrfase"/>
</dbReference>
<keyword evidence="12" id="KW-1185">Reference proteome</keyword>
<dbReference type="HAMAP" id="MF_01148">
    <property type="entry name" value="Lnt"/>
    <property type="match status" value="1"/>
</dbReference>
<feature type="transmembrane region" description="Helical" evidence="9">
    <location>
        <begin position="100"/>
        <end position="123"/>
    </location>
</feature>
<keyword evidence="7 9" id="KW-0472">Membrane</keyword>
<dbReference type="Gene3D" id="3.60.110.10">
    <property type="entry name" value="Carbon-nitrogen hydrolase"/>
    <property type="match status" value="1"/>
</dbReference>
<comment type="catalytic activity">
    <reaction evidence="9">
        <text>N-terminal S-1,2-diacyl-sn-glyceryl-L-cysteinyl-[lipoprotein] + a glycerophospholipid = N-acyl-S-1,2-diacyl-sn-glyceryl-L-cysteinyl-[lipoprotein] + a 2-acyl-sn-glycero-3-phospholipid + H(+)</text>
        <dbReference type="Rhea" id="RHEA:48228"/>
        <dbReference type="Rhea" id="RHEA-COMP:14681"/>
        <dbReference type="Rhea" id="RHEA-COMP:14684"/>
        <dbReference type="ChEBI" id="CHEBI:15378"/>
        <dbReference type="ChEBI" id="CHEBI:136912"/>
        <dbReference type="ChEBI" id="CHEBI:140656"/>
        <dbReference type="ChEBI" id="CHEBI:140657"/>
        <dbReference type="ChEBI" id="CHEBI:140660"/>
        <dbReference type="EC" id="2.3.1.269"/>
    </reaction>
</comment>
<dbReference type="NCBIfam" id="TIGR00546">
    <property type="entry name" value="lnt"/>
    <property type="match status" value="1"/>
</dbReference>
<keyword evidence="11" id="KW-0449">Lipoprotein</keyword>
<name>A0A1H4L8D3_9HYPH</name>
<feature type="transmembrane region" description="Helical" evidence="9">
    <location>
        <begin position="67"/>
        <end position="88"/>
    </location>
</feature>
<dbReference type="InterPro" id="IPR045378">
    <property type="entry name" value="LNT_N"/>
</dbReference>
<accession>A0A1H4L8D3</accession>
<dbReference type="PROSITE" id="PS50263">
    <property type="entry name" value="CN_HYDROLASE"/>
    <property type="match status" value="1"/>
</dbReference>
<keyword evidence="8 9" id="KW-0012">Acyltransferase</keyword>
<evidence type="ECO:0000256" key="4">
    <source>
        <dbReference type="ARBA" id="ARBA00022679"/>
    </source>
</evidence>
<evidence type="ECO:0000256" key="3">
    <source>
        <dbReference type="ARBA" id="ARBA00022475"/>
    </source>
</evidence>
<feature type="transmembrane region" description="Helical" evidence="9">
    <location>
        <begin position="177"/>
        <end position="196"/>
    </location>
</feature>
<dbReference type="GO" id="GO:0005886">
    <property type="term" value="C:plasma membrane"/>
    <property type="evidence" value="ECO:0007669"/>
    <property type="project" value="UniProtKB-SubCell"/>
</dbReference>
<organism evidence="11 12">
    <name type="scientific">Nitratireductor aquibiodomus</name>
    <dbReference type="NCBI Taxonomy" id="204799"/>
    <lineage>
        <taxon>Bacteria</taxon>
        <taxon>Pseudomonadati</taxon>
        <taxon>Pseudomonadota</taxon>
        <taxon>Alphaproteobacteria</taxon>
        <taxon>Hyphomicrobiales</taxon>
        <taxon>Phyllobacteriaceae</taxon>
        <taxon>Nitratireductor</taxon>
    </lineage>
</organism>
<dbReference type="CDD" id="cd07571">
    <property type="entry name" value="ALP_N-acyl_transferase"/>
    <property type="match status" value="1"/>
</dbReference>
<dbReference type="InterPro" id="IPR036526">
    <property type="entry name" value="C-N_Hydrolase_sf"/>
</dbReference>
<comment type="similarity">
    <text evidence="2 9">Belongs to the CN hydrolase family. Apolipoprotein N-acyltransferase subfamily.</text>
</comment>
<evidence type="ECO:0000259" key="10">
    <source>
        <dbReference type="PROSITE" id="PS50263"/>
    </source>
</evidence>
<dbReference type="RefSeq" id="WP_090329130.1">
    <property type="nucleotide sequence ID" value="NZ_FNSL01000001.1"/>
</dbReference>
<protein>
    <recommendedName>
        <fullName evidence="9">Apolipoprotein N-acyltransferase</fullName>
        <shortName evidence="9">ALP N-acyltransferase</shortName>
        <ecNumber evidence="9">2.3.1.269</ecNumber>
    </recommendedName>
</protein>
<dbReference type="Pfam" id="PF00795">
    <property type="entry name" value="CN_hydrolase"/>
    <property type="match status" value="1"/>
</dbReference>
<dbReference type="UniPathway" id="UPA00666"/>
<feature type="domain" description="CN hydrolase" evidence="10">
    <location>
        <begin position="240"/>
        <end position="489"/>
    </location>
</feature>
<feature type="transmembrane region" description="Helical" evidence="9">
    <location>
        <begin position="203"/>
        <end position="223"/>
    </location>
</feature>
<keyword evidence="3 9" id="KW-1003">Cell membrane</keyword>
<evidence type="ECO:0000313" key="11">
    <source>
        <dbReference type="EMBL" id="SEB66595.1"/>
    </source>
</evidence>
<dbReference type="SUPFAM" id="SSF56317">
    <property type="entry name" value="Carbon-nitrogen hydrolase"/>
    <property type="match status" value="1"/>
</dbReference>